<dbReference type="GO" id="GO:0016628">
    <property type="term" value="F:oxidoreductase activity, acting on the CH-CH group of donors, NAD or NADP as acceptor"/>
    <property type="evidence" value="ECO:0007669"/>
    <property type="project" value="InterPro"/>
</dbReference>
<dbReference type="InterPro" id="IPR036291">
    <property type="entry name" value="NAD(P)-bd_dom_sf"/>
</dbReference>
<feature type="domain" description="Enoyl reductase (ER)" evidence="2">
    <location>
        <begin position="20"/>
        <end position="345"/>
    </location>
</feature>
<dbReference type="InterPro" id="IPR045010">
    <property type="entry name" value="MDR_fam"/>
</dbReference>
<gene>
    <name evidence="3" type="ORF">K1W69_02855</name>
</gene>
<dbReference type="InterPro" id="IPR013149">
    <property type="entry name" value="ADH-like_C"/>
</dbReference>
<sequence>MMSNDTMKRIVLASRPDGPPTPDNFRLEELPMPAPGPGEILVRTIWLSLDPYMRGRMDAGPSYAAPVEIGATMEGGCVGQVIESNNPDFSVGDFVDHRFGWCTHGVSDGKGLRKLDPEVAPLSANLGVLGMPGMTAYAGLNIHGRPKEGETLVVGAATGAVGTMVGQLAKAQGLRVVGVAGGPEKCAYATETLGFDACLDHRAASTPHDLRVAMGEACPDGVDIYFENVGGKTLEAVLPLMNTFGRIPICGVISWYNAGGLGEGASEGQNHLPRTWRAILVKRLSVRGFIVTDHYDQFPEFLDLVGPMVKDGRIQYRETIAEGLESAPQALISLLEGGNFGKQLVAVSEDPTRK</sequence>
<dbReference type="Proteomes" id="UP001196509">
    <property type="component" value="Unassembled WGS sequence"/>
</dbReference>
<accession>A0AAE3CZU6</accession>
<evidence type="ECO:0000313" key="3">
    <source>
        <dbReference type="EMBL" id="MBW8636113.1"/>
    </source>
</evidence>
<reference evidence="3" key="1">
    <citation type="submission" date="2021-08" db="EMBL/GenBank/DDBJ databases">
        <title>Hoeflea bacterium WL0058 sp. nov., isolated from the sediment.</title>
        <authorList>
            <person name="Wang L."/>
            <person name="Zhang D."/>
        </authorList>
    </citation>
    <scope>NUCLEOTIDE SEQUENCE</scope>
    <source>
        <strain evidence="3">WL0058</strain>
    </source>
</reference>
<dbReference type="SUPFAM" id="SSF50129">
    <property type="entry name" value="GroES-like"/>
    <property type="match status" value="2"/>
</dbReference>
<dbReference type="Gene3D" id="3.40.50.720">
    <property type="entry name" value="NAD(P)-binding Rossmann-like Domain"/>
    <property type="match status" value="1"/>
</dbReference>
<dbReference type="SMART" id="SM00829">
    <property type="entry name" value="PKS_ER"/>
    <property type="match status" value="1"/>
</dbReference>
<dbReference type="InterPro" id="IPR011032">
    <property type="entry name" value="GroES-like_sf"/>
</dbReference>
<dbReference type="Gene3D" id="3.90.180.10">
    <property type="entry name" value="Medium-chain alcohol dehydrogenases, catalytic domain"/>
    <property type="match status" value="1"/>
</dbReference>
<dbReference type="FunFam" id="3.40.50.720:FF:000121">
    <property type="entry name" value="Prostaglandin reductase 2"/>
    <property type="match status" value="1"/>
</dbReference>
<dbReference type="SUPFAM" id="SSF51735">
    <property type="entry name" value="NAD(P)-binding Rossmann-fold domains"/>
    <property type="match status" value="1"/>
</dbReference>
<dbReference type="InterPro" id="IPR020843">
    <property type="entry name" value="ER"/>
</dbReference>
<dbReference type="CDD" id="cd05288">
    <property type="entry name" value="PGDH"/>
    <property type="match status" value="1"/>
</dbReference>
<dbReference type="Pfam" id="PF00107">
    <property type="entry name" value="ADH_zinc_N"/>
    <property type="match status" value="1"/>
</dbReference>
<name>A0AAE3CZU6_9HYPH</name>
<proteinExistence type="predicted"/>
<dbReference type="Pfam" id="PF16884">
    <property type="entry name" value="ADH_N_2"/>
    <property type="match status" value="1"/>
</dbReference>
<dbReference type="PANTHER" id="PTHR43205">
    <property type="entry name" value="PROSTAGLANDIN REDUCTASE"/>
    <property type="match status" value="1"/>
</dbReference>
<protein>
    <submittedName>
        <fullName evidence="3">NADP-dependent oxidoreductase</fullName>
    </submittedName>
</protein>
<keyword evidence="1" id="KW-0560">Oxidoreductase</keyword>
<evidence type="ECO:0000256" key="1">
    <source>
        <dbReference type="ARBA" id="ARBA00023002"/>
    </source>
</evidence>
<evidence type="ECO:0000313" key="4">
    <source>
        <dbReference type="Proteomes" id="UP001196509"/>
    </source>
</evidence>
<organism evidence="3 4">
    <name type="scientific">Flavimaribacter sediminis</name>
    <dbReference type="NCBI Taxonomy" id="2865987"/>
    <lineage>
        <taxon>Bacteria</taxon>
        <taxon>Pseudomonadati</taxon>
        <taxon>Pseudomonadota</taxon>
        <taxon>Alphaproteobacteria</taxon>
        <taxon>Hyphomicrobiales</taxon>
        <taxon>Rhizobiaceae</taxon>
        <taxon>Flavimaribacter</taxon>
    </lineage>
</organism>
<evidence type="ECO:0000259" key="2">
    <source>
        <dbReference type="SMART" id="SM00829"/>
    </source>
</evidence>
<dbReference type="AlphaFoldDB" id="A0AAE3CZU6"/>
<dbReference type="InterPro" id="IPR041694">
    <property type="entry name" value="ADH_N_2"/>
</dbReference>
<keyword evidence="4" id="KW-1185">Reference proteome</keyword>
<dbReference type="EMBL" id="JAICBX010000001">
    <property type="protein sequence ID" value="MBW8636113.1"/>
    <property type="molecule type" value="Genomic_DNA"/>
</dbReference>
<dbReference type="PANTHER" id="PTHR43205:SF7">
    <property type="entry name" value="PROSTAGLANDIN REDUCTASE 1"/>
    <property type="match status" value="1"/>
</dbReference>
<comment type="caution">
    <text evidence="3">The sequence shown here is derived from an EMBL/GenBank/DDBJ whole genome shotgun (WGS) entry which is preliminary data.</text>
</comment>